<dbReference type="OrthoDB" id="5627at2759"/>
<proteinExistence type="inferred from homology"/>
<reference evidence="5 6" key="1">
    <citation type="submission" date="2013-03" db="EMBL/GenBank/DDBJ databases">
        <title>The Genome Sequence of Cladophialophora carrionii CBS 160.54.</title>
        <authorList>
            <consortium name="The Broad Institute Genomics Platform"/>
            <person name="Cuomo C."/>
            <person name="de Hoog S."/>
            <person name="Gorbushina A."/>
            <person name="Walker B."/>
            <person name="Young S.K."/>
            <person name="Zeng Q."/>
            <person name="Gargeya S."/>
            <person name="Fitzgerald M."/>
            <person name="Haas B."/>
            <person name="Abouelleil A."/>
            <person name="Allen A.W."/>
            <person name="Alvarado L."/>
            <person name="Arachchi H.M."/>
            <person name="Berlin A.M."/>
            <person name="Chapman S.B."/>
            <person name="Gainer-Dewar J."/>
            <person name="Goldberg J."/>
            <person name="Griggs A."/>
            <person name="Gujja S."/>
            <person name="Hansen M."/>
            <person name="Howarth C."/>
            <person name="Imamovic A."/>
            <person name="Ireland A."/>
            <person name="Larimer J."/>
            <person name="McCowan C."/>
            <person name="Murphy C."/>
            <person name="Pearson M."/>
            <person name="Poon T.W."/>
            <person name="Priest M."/>
            <person name="Roberts A."/>
            <person name="Saif S."/>
            <person name="Shea T."/>
            <person name="Sisk P."/>
            <person name="Sykes S."/>
            <person name="Wortman J."/>
            <person name="Nusbaum C."/>
            <person name="Birren B."/>
        </authorList>
    </citation>
    <scope>NUCLEOTIDE SEQUENCE [LARGE SCALE GENOMIC DNA]</scope>
    <source>
        <strain evidence="5 6">CBS 160.54</strain>
    </source>
</reference>
<comment type="similarity">
    <text evidence="2">Belongs to the TLS1 family.</text>
</comment>
<dbReference type="GO" id="GO:0000398">
    <property type="term" value="P:mRNA splicing, via spliceosome"/>
    <property type="evidence" value="ECO:0007669"/>
    <property type="project" value="TreeGrafter"/>
</dbReference>
<dbReference type="EMBL" id="KB822697">
    <property type="protein sequence ID" value="ETI28097.1"/>
    <property type="molecule type" value="Genomic_DNA"/>
</dbReference>
<keyword evidence="3" id="KW-0539">Nucleus</keyword>
<feature type="compositionally biased region" description="Low complexity" evidence="4">
    <location>
        <begin position="331"/>
        <end position="354"/>
    </location>
</feature>
<dbReference type="PANTHER" id="PTHR13486:SF2">
    <property type="entry name" value="SPLICING FACTOR C9ORF78"/>
    <property type="match status" value="1"/>
</dbReference>
<evidence type="ECO:0000256" key="2">
    <source>
        <dbReference type="ARBA" id="ARBA00007643"/>
    </source>
</evidence>
<evidence type="ECO:0000256" key="1">
    <source>
        <dbReference type="ARBA" id="ARBA00004123"/>
    </source>
</evidence>
<dbReference type="InterPro" id="IPR010756">
    <property type="entry name" value="Tls1-like"/>
</dbReference>
<comment type="subcellular location">
    <subcellularLocation>
        <location evidence="1">Nucleus</location>
    </subcellularLocation>
</comment>
<dbReference type="RefSeq" id="XP_008722171.1">
    <property type="nucleotide sequence ID" value="XM_008723949.1"/>
</dbReference>
<dbReference type="GO" id="GO:0005681">
    <property type="term" value="C:spliceosomal complex"/>
    <property type="evidence" value="ECO:0007669"/>
    <property type="project" value="TreeGrafter"/>
</dbReference>
<feature type="region of interest" description="Disordered" evidence="4">
    <location>
        <begin position="1"/>
        <end position="95"/>
    </location>
</feature>
<dbReference type="VEuPathDB" id="FungiDB:G647_00546"/>
<evidence type="ECO:0000313" key="5">
    <source>
        <dbReference type="EMBL" id="ETI28097.1"/>
    </source>
</evidence>
<evidence type="ECO:0000256" key="4">
    <source>
        <dbReference type="SAM" id="MobiDB-lite"/>
    </source>
</evidence>
<feature type="compositionally biased region" description="Polar residues" evidence="4">
    <location>
        <begin position="23"/>
        <end position="34"/>
    </location>
</feature>
<feature type="compositionally biased region" description="Polar residues" evidence="4">
    <location>
        <begin position="309"/>
        <end position="321"/>
    </location>
</feature>
<feature type="region of interest" description="Disordered" evidence="4">
    <location>
        <begin position="132"/>
        <end position="174"/>
    </location>
</feature>
<feature type="region of interest" description="Disordered" evidence="4">
    <location>
        <begin position="258"/>
        <end position="354"/>
    </location>
</feature>
<sequence>MDEVPVFRGAKRRKFTRPREDTTPGSAQQPSASTGDEIAQRSYESNDNDQEETGSRIPTLIRSRKHIRKPVTGVQFTNMKAVHQENTSTELVRSDESEAKHIDITDRFVGSTGQAVNVDQHMVAFIDSELARRRNTPVSSFQPLPADGTEEDTTVSNDRSPTNEKKSSANPTAARQLAEVDLGKSAHHLNLARTQAALERVKAGQAPIEDDVKPPKPRRPRLGRDGKPMKPRPRKRRNSEDLARDALVEQFLHENKIDIYDTSTPEPTNVTRRDGGGGEVGDADDDERFAERFRQEFMDAMAERRSKAKSATQTKGATATESRGPKLGGSRSARAKMAQMQQQQQQSGASSSKK</sequence>
<evidence type="ECO:0000256" key="3">
    <source>
        <dbReference type="ARBA" id="ARBA00023242"/>
    </source>
</evidence>
<feature type="compositionally biased region" description="Polar residues" evidence="4">
    <location>
        <begin position="261"/>
        <end position="270"/>
    </location>
</feature>
<feature type="compositionally biased region" description="Basic and acidic residues" evidence="4">
    <location>
        <begin position="289"/>
        <end position="305"/>
    </location>
</feature>
<accession>V9DQ64</accession>
<gene>
    <name evidence="5" type="ORF">G647_00546</name>
</gene>
<dbReference type="Proteomes" id="UP000030678">
    <property type="component" value="Unassembled WGS sequence"/>
</dbReference>
<protein>
    <submittedName>
        <fullName evidence="5">Uncharacterized protein</fullName>
    </submittedName>
</protein>
<dbReference type="GeneID" id="19979039"/>
<dbReference type="AlphaFoldDB" id="V9DQ64"/>
<feature type="compositionally biased region" description="Polar residues" evidence="4">
    <location>
        <begin position="74"/>
        <end position="91"/>
    </location>
</feature>
<name>V9DQ64_9EURO</name>
<dbReference type="Pfam" id="PF07052">
    <property type="entry name" value="Hep_59"/>
    <property type="match status" value="1"/>
</dbReference>
<feature type="region of interest" description="Disordered" evidence="4">
    <location>
        <begin position="204"/>
        <end position="245"/>
    </location>
</feature>
<dbReference type="HOGENOM" id="CLU_047429_1_0_1"/>
<dbReference type="PANTHER" id="PTHR13486">
    <property type="entry name" value="TELOMERE LENGTH AND SILENCING PROTEIN 1 TLS1 FAMILY MEMBER"/>
    <property type="match status" value="1"/>
</dbReference>
<evidence type="ECO:0000313" key="6">
    <source>
        <dbReference type="Proteomes" id="UP000030678"/>
    </source>
</evidence>
<organism evidence="5 6">
    <name type="scientific">Cladophialophora carrionii CBS 160.54</name>
    <dbReference type="NCBI Taxonomy" id="1279043"/>
    <lineage>
        <taxon>Eukaryota</taxon>
        <taxon>Fungi</taxon>
        <taxon>Dikarya</taxon>
        <taxon>Ascomycota</taxon>
        <taxon>Pezizomycotina</taxon>
        <taxon>Eurotiomycetes</taxon>
        <taxon>Chaetothyriomycetidae</taxon>
        <taxon>Chaetothyriales</taxon>
        <taxon>Herpotrichiellaceae</taxon>
        <taxon>Cladophialophora</taxon>
    </lineage>
</organism>